<dbReference type="InterPro" id="IPR007484">
    <property type="entry name" value="Peptidase_M28"/>
</dbReference>
<name>A0A5N4BK19_9FLAO</name>
<evidence type="ECO:0000256" key="8">
    <source>
        <dbReference type="ARBA" id="ARBA00022670"/>
    </source>
</evidence>
<accession>A0A5N4BK19</accession>
<keyword evidence="10" id="KW-0732">Signal</keyword>
<evidence type="ECO:0000256" key="9">
    <source>
        <dbReference type="ARBA" id="ARBA00022723"/>
    </source>
</evidence>
<protein>
    <recommendedName>
        <fullName evidence="5">Carboxypeptidase Q</fullName>
    </recommendedName>
    <alternativeName>
        <fullName evidence="20">Plasma glutamate carboxypeptidase</fullName>
    </alternativeName>
</protein>
<evidence type="ECO:0000256" key="19">
    <source>
        <dbReference type="ARBA" id="ARBA00025833"/>
    </source>
</evidence>
<evidence type="ECO:0000313" key="22">
    <source>
        <dbReference type="EMBL" id="KAB1228771.1"/>
    </source>
</evidence>
<evidence type="ECO:0000256" key="5">
    <source>
        <dbReference type="ARBA" id="ARBA00014116"/>
    </source>
</evidence>
<keyword evidence="23" id="KW-1185">Reference proteome</keyword>
<gene>
    <name evidence="22" type="ORF">F8D52_21380</name>
</gene>
<keyword evidence="9" id="KW-0479">Metal-binding</keyword>
<sequence>ADKVWLQEVMIPVWVRGKESLHIQASNGKWKSLKMLSLGNSEGTRGKDISGEIIMVKSMEEYDKLPAEKVKDKIVFFNYPFSQSFIETFKGYGDAAKYRTTAASLTAKKGGKFAIIRSLSSAFDDVPHTGAMRYEDKVTKIPAVAIGSTTADELEALLKSQKITAKLNSNCGMKGEKLSHSVIGEITGKKDQSVIVVGGHLDSWDVGEGAHDDGAGIVQSIEVLRTFKKLGMQNNHTIRVVCFANEENGVKGGIQYGKTVKEKNEKHLFAIETDAGGFAPRGIALDMDDAKRNQIKSWSNLFLPYGVYNFEERFSGTDLYPLHDMGIPAAELMPDSQRYFDIHHTEEDTFEKVNRRELLLGATTLTQIIYMIDKNW</sequence>
<keyword evidence="8" id="KW-0645">Protease</keyword>
<dbReference type="PANTHER" id="PTHR12053">
    <property type="entry name" value="PROTEASE FAMILY M28 PLASMA GLUTAMATE CARBOXYPEPTIDASE-RELATED"/>
    <property type="match status" value="1"/>
</dbReference>
<evidence type="ECO:0000256" key="16">
    <source>
        <dbReference type="ARBA" id="ARBA00023145"/>
    </source>
</evidence>
<keyword evidence="15" id="KW-0482">Metalloprotease</keyword>
<keyword evidence="11" id="KW-0378">Hydrolase</keyword>
<evidence type="ECO:0000256" key="15">
    <source>
        <dbReference type="ARBA" id="ARBA00023049"/>
    </source>
</evidence>
<evidence type="ECO:0000256" key="10">
    <source>
        <dbReference type="ARBA" id="ARBA00022729"/>
    </source>
</evidence>
<dbReference type="Pfam" id="PF04389">
    <property type="entry name" value="Peptidase_M28"/>
    <property type="match status" value="1"/>
</dbReference>
<dbReference type="SUPFAM" id="SSF53187">
    <property type="entry name" value="Zn-dependent exopeptidases"/>
    <property type="match status" value="1"/>
</dbReference>
<keyword evidence="16" id="KW-0865">Zymogen</keyword>
<dbReference type="Gene3D" id="3.50.30.30">
    <property type="match status" value="1"/>
</dbReference>
<organism evidence="22 23">
    <name type="scientific">Chryseobacterium viscerum</name>
    <dbReference type="NCBI Taxonomy" id="1037377"/>
    <lineage>
        <taxon>Bacteria</taxon>
        <taxon>Pseudomonadati</taxon>
        <taxon>Bacteroidota</taxon>
        <taxon>Flavobacteriia</taxon>
        <taxon>Flavobacteriales</taxon>
        <taxon>Weeksellaceae</taxon>
        <taxon>Chryseobacterium group</taxon>
        <taxon>Chryseobacterium</taxon>
    </lineage>
</organism>
<feature type="domain" description="Peptidase M28" evidence="21">
    <location>
        <begin position="182"/>
        <end position="358"/>
    </location>
</feature>
<comment type="subunit">
    <text evidence="19">Homodimer. The monomeric form is inactive while the homodimer is active.</text>
</comment>
<evidence type="ECO:0000256" key="18">
    <source>
        <dbReference type="ARBA" id="ARBA00023228"/>
    </source>
</evidence>
<keyword evidence="13" id="KW-0862">Zinc</keyword>
<keyword evidence="14" id="KW-0333">Golgi apparatus</keyword>
<evidence type="ECO:0000256" key="17">
    <source>
        <dbReference type="ARBA" id="ARBA00023180"/>
    </source>
</evidence>
<keyword evidence="18" id="KW-0458">Lysosome</keyword>
<comment type="caution">
    <text evidence="22">The sequence shown here is derived from an EMBL/GenBank/DDBJ whole genome shotgun (WGS) entry which is preliminary data.</text>
</comment>
<keyword evidence="12" id="KW-0256">Endoplasmic reticulum</keyword>
<reference evidence="22 23" key="1">
    <citation type="journal article" date="2019" name="Stand. Genomic Sci.">
        <title>Draft Whole-Genome Sequence of a Novel Chryseobacterium viscerum Strain Isolated from Fresh Water at Dripping Springs, New Mexico.</title>
        <authorList>
            <person name="Kyndt J.A."/>
            <person name="Moore T.C."/>
        </authorList>
    </citation>
    <scope>NUCLEOTIDE SEQUENCE [LARGE SCALE GENOMIC DNA]</scope>
    <source>
        <strain evidence="22 23">DPS</strain>
    </source>
</reference>
<dbReference type="RefSeq" id="WP_152291255.1">
    <property type="nucleotide sequence ID" value="NZ_VTPV01000017.1"/>
</dbReference>
<evidence type="ECO:0000256" key="12">
    <source>
        <dbReference type="ARBA" id="ARBA00022824"/>
    </source>
</evidence>
<proteinExistence type="predicted"/>
<evidence type="ECO:0000259" key="21">
    <source>
        <dbReference type="Pfam" id="PF04389"/>
    </source>
</evidence>
<keyword evidence="7" id="KW-0121">Carboxypeptidase</keyword>
<evidence type="ECO:0000256" key="1">
    <source>
        <dbReference type="ARBA" id="ARBA00004240"/>
    </source>
</evidence>
<dbReference type="InterPro" id="IPR039866">
    <property type="entry name" value="CPQ"/>
</dbReference>
<evidence type="ECO:0000256" key="11">
    <source>
        <dbReference type="ARBA" id="ARBA00022801"/>
    </source>
</evidence>
<dbReference type="Gene3D" id="3.40.630.10">
    <property type="entry name" value="Zn peptidases"/>
    <property type="match status" value="1"/>
</dbReference>
<evidence type="ECO:0000256" key="7">
    <source>
        <dbReference type="ARBA" id="ARBA00022645"/>
    </source>
</evidence>
<dbReference type="Proteomes" id="UP000326384">
    <property type="component" value="Unassembled WGS sequence"/>
</dbReference>
<evidence type="ECO:0000256" key="2">
    <source>
        <dbReference type="ARBA" id="ARBA00004371"/>
    </source>
</evidence>
<keyword evidence="17" id="KW-0325">Glycoprotein</keyword>
<comment type="subcellular location">
    <subcellularLocation>
        <location evidence="1">Endoplasmic reticulum</location>
    </subcellularLocation>
    <subcellularLocation>
        <location evidence="3">Golgi apparatus</location>
    </subcellularLocation>
    <subcellularLocation>
        <location evidence="2">Lysosome</location>
    </subcellularLocation>
    <subcellularLocation>
        <location evidence="4">Secreted</location>
    </subcellularLocation>
</comment>
<evidence type="ECO:0000313" key="23">
    <source>
        <dbReference type="Proteomes" id="UP000326384"/>
    </source>
</evidence>
<evidence type="ECO:0000256" key="3">
    <source>
        <dbReference type="ARBA" id="ARBA00004555"/>
    </source>
</evidence>
<evidence type="ECO:0000256" key="20">
    <source>
        <dbReference type="ARBA" id="ARBA00033328"/>
    </source>
</evidence>
<dbReference type="EMBL" id="VTPV01000017">
    <property type="protein sequence ID" value="KAB1228771.1"/>
    <property type="molecule type" value="Genomic_DNA"/>
</dbReference>
<keyword evidence="6" id="KW-0964">Secreted</keyword>
<dbReference type="PANTHER" id="PTHR12053:SF3">
    <property type="entry name" value="CARBOXYPEPTIDASE Q"/>
    <property type="match status" value="1"/>
</dbReference>
<evidence type="ECO:0000256" key="4">
    <source>
        <dbReference type="ARBA" id="ARBA00004613"/>
    </source>
</evidence>
<evidence type="ECO:0000256" key="6">
    <source>
        <dbReference type="ARBA" id="ARBA00022525"/>
    </source>
</evidence>
<evidence type="ECO:0000256" key="14">
    <source>
        <dbReference type="ARBA" id="ARBA00023034"/>
    </source>
</evidence>
<feature type="non-terminal residue" evidence="22">
    <location>
        <position position="1"/>
    </location>
</feature>
<evidence type="ECO:0000256" key="13">
    <source>
        <dbReference type="ARBA" id="ARBA00022833"/>
    </source>
</evidence>